<dbReference type="OrthoDB" id="24893at2759"/>
<dbReference type="InterPro" id="IPR008930">
    <property type="entry name" value="Terpenoid_cyclase/PrenylTrfase"/>
</dbReference>
<sequence>MEPVAFLRDKHVKFFTRCLQVLPDKYAALDTSRMTVAFFALSGLDILNALHIIEKDKNDIIEWIYSLQVLPDETESNLDKCGFRGSSTIGIPYNTEDKPITTAIPYDGGHIAMTYTALASLIILGDNLSRVNKRAVLAGLRSLQLEDGSFCATSGGSENDMRFVFCASCISYMMDDWSGMDQEKAVEYIKKSYSYEGGLSQGPHLEAHGGSTFCAIASLVLMNRLHSTFTPSQIEKLKRWCIFRQQSGFQGRPNKPVDTCYSFWVGATLQLLDIYSMVDKACNRGFILETQDNIVGGFAKWPDHTPDALHAYFGVCGLSLMSEPGLLPMHAALNVSTRAVEHLHQLHEKNKQT</sequence>
<evidence type="ECO:0000313" key="18">
    <source>
        <dbReference type="RefSeq" id="XP_013385112.1"/>
    </source>
</evidence>
<comment type="catalytic activity">
    <reaction evidence="13">
        <text>geranylgeranyl diphosphate + L-cysteinyl-[protein] = S-geranylgeranyl-L-cysteinyl-[protein] + diphosphate</text>
        <dbReference type="Rhea" id="RHEA:21240"/>
        <dbReference type="Rhea" id="RHEA-COMP:10131"/>
        <dbReference type="Rhea" id="RHEA-COMP:11537"/>
        <dbReference type="ChEBI" id="CHEBI:29950"/>
        <dbReference type="ChEBI" id="CHEBI:33019"/>
        <dbReference type="ChEBI" id="CHEBI:57533"/>
        <dbReference type="ChEBI" id="CHEBI:86021"/>
        <dbReference type="EC" id="2.5.1.59"/>
    </reaction>
</comment>
<comment type="cofactor">
    <cofactor evidence="2">
        <name>Zn(2+)</name>
        <dbReference type="ChEBI" id="CHEBI:29105"/>
    </cofactor>
</comment>
<evidence type="ECO:0000256" key="14">
    <source>
        <dbReference type="ARBA" id="ARBA00065714"/>
    </source>
</evidence>
<gene>
    <name evidence="18" type="primary">LOC106155050</name>
</gene>
<dbReference type="STRING" id="7574.A0A1S3HGC9"/>
<evidence type="ECO:0000313" key="17">
    <source>
        <dbReference type="Proteomes" id="UP000085678"/>
    </source>
</evidence>
<dbReference type="PANTHER" id="PTHR11774">
    <property type="entry name" value="GERANYLGERANYL TRANSFERASE TYPE BETA SUBUNIT"/>
    <property type="match status" value="1"/>
</dbReference>
<dbReference type="Proteomes" id="UP000085678">
    <property type="component" value="Unplaced"/>
</dbReference>
<accession>A0A1S3HGC9</accession>
<reference evidence="18" key="1">
    <citation type="submission" date="2025-08" db="UniProtKB">
        <authorList>
            <consortium name="RefSeq"/>
        </authorList>
    </citation>
    <scope>IDENTIFICATION</scope>
    <source>
        <tissue evidence="18">Gonads</tissue>
    </source>
</reference>
<evidence type="ECO:0000256" key="10">
    <source>
        <dbReference type="ARBA" id="ARBA00022833"/>
    </source>
</evidence>
<dbReference type="GO" id="GO:0046872">
    <property type="term" value="F:metal ion binding"/>
    <property type="evidence" value="ECO:0007669"/>
    <property type="project" value="UniProtKB-KW"/>
</dbReference>
<keyword evidence="10" id="KW-0862">Zinc</keyword>
<evidence type="ECO:0000256" key="9">
    <source>
        <dbReference type="ARBA" id="ARBA00022737"/>
    </source>
</evidence>
<dbReference type="FunCoup" id="A0A1S3HGC9">
    <property type="interactions" value="301"/>
</dbReference>
<evidence type="ECO:0000256" key="2">
    <source>
        <dbReference type="ARBA" id="ARBA00001947"/>
    </source>
</evidence>
<evidence type="ECO:0000256" key="8">
    <source>
        <dbReference type="ARBA" id="ARBA00022723"/>
    </source>
</evidence>
<evidence type="ECO:0000259" key="16">
    <source>
        <dbReference type="Pfam" id="PF00432"/>
    </source>
</evidence>
<name>A0A1S3HGC9_LINAN</name>
<keyword evidence="11" id="KW-0460">Magnesium</keyword>
<dbReference type="GO" id="GO:0004662">
    <property type="term" value="F:CAAX-protein geranylgeranyltransferase activity"/>
    <property type="evidence" value="ECO:0007669"/>
    <property type="project" value="UniProtKB-EC"/>
</dbReference>
<evidence type="ECO:0000256" key="5">
    <source>
        <dbReference type="ARBA" id="ARBA00020603"/>
    </source>
</evidence>
<organism evidence="17 18">
    <name type="scientific">Lingula anatina</name>
    <name type="common">Brachiopod</name>
    <name type="synonym">Lingula unguis</name>
    <dbReference type="NCBI Taxonomy" id="7574"/>
    <lineage>
        <taxon>Eukaryota</taxon>
        <taxon>Metazoa</taxon>
        <taxon>Spiralia</taxon>
        <taxon>Lophotrochozoa</taxon>
        <taxon>Brachiopoda</taxon>
        <taxon>Linguliformea</taxon>
        <taxon>Lingulata</taxon>
        <taxon>Lingulida</taxon>
        <taxon>Linguloidea</taxon>
        <taxon>Lingulidae</taxon>
        <taxon>Lingula</taxon>
    </lineage>
</organism>
<evidence type="ECO:0000256" key="11">
    <source>
        <dbReference type="ARBA" id="ARBA00022842"/>
    </source>
</evidence>
<comment type="subunit">
    <text evidence="14">Heterodimer of FNTA and PGGT1B. PGGT1B mediates interaction with substrate peptides.</text>
</comment>
<dbReference type="GO" id="GO:0005953">
    <property type="term" value="C:CAAX-protein geranylgeranyltransferase complex"/>
    <property type="evidence" value="ECO:0007669"/>
    <property type="project" value="InterPro"/>
</dbReference>
<dbReference type="AlphaFoldDB" id="A0A1S3HGC9"/>
<dbReference type="PANTHER" id="PTHR11774:SF4">
    <property type="entry name" value="GERANYLGERANYL TRANSFERASE TYPE-1 SUBUNIT BETA"/>
    <property type="match status" value="1"/>
</dbReference>
<comment type="cofactor">
    <cofactor evidence="1">
        <name>Mg(2+)</name>
        <dbReference type="ChEBI" id="CHEBI:18420"/>
    </cofactor>
</comment>
<keyword evidence="8" id="KW-0479">Metal-binding</keyword>
<evidence type="ECO:0000256" key="4">
    <source>
        <dbReference type="ARBA" id="ARBA00012700"/>
    </source>
</evidence>
<dbReference type="InParanoid" id="A0A1S3HGC9"/>
<dbReference type="FunFam" id="1.50.10.20:FF:000005">
    <property type="entry name" value="Geranylgeranyl transferase type-1 subunit beta"/>
    <property type="match status" value="1"/>
</dbReference>
<dbReference type="KEGG" id="lak:106155050"/>
<dbReference type="OMA" id="RWCLMRQ"/>
<protein>
    <recommendedName>
        <fullName evidence="5">Geranylgeranyl transferase type-1 subunit beta</fullName>
        <ecNumber evidence="4">2.5.1.59</ecNumber>
    </recommendedName>
    <alternativeName>
        <fullName evidence="12">Geranylgeranyl transferase type I subunit beta</fullName>
    </alternativeName>
    <alternativeName>
        <fullName evidence="15">Type I protein geranyl-geranyltransferase subunit beta</fullName>
    </alternativeName>
</protein>
<keyword evidence="9" id="KW-0677">Repeat</keyword>
<keyword evidence="6" id="KW-0637">Prenyltransferase</keyword>
<dbReference type="Pfam" id="PF00432">
    <property type="entry name" value="Prenyltrans"/>
    <property type="match status" value="1"/>
</dbReference>
<dbReference type="EC" id="2.5.1.59" evidence="4"/>
<dbReference type="GeneID" id="106155050"/>
<dbReference type="InterPro" id="IPR045089">
    <property type="entry name" value="PGGT1B-like"/>
</dbReference>
<evidence type="ECO:0000256" key="15">
    <source>
        <dbReference type="ARBA" id="ARBA00078363"/>
    </source>
</evidence>
<evidence type="ECO:0000256" key="3">
    <source>
        <dbReference type="ARBA" id="ARBA00010497"/>
    </source>
</evidence>
<evidence type="ECO:0000256" key="13">
    <source>
        <dbReference type="ARBA" id="ARBA00050428"/>
    </source>
</evidence>
<dbReference type="SUPFAM" id="SSF48239">
    <property type="entry name" value="Terpenoid cyclases/Protein prenyltransferases"/>
    <property type="match status" value="1"/>
</dbReference>
<feature type="domain" description="Prenyltransferase alpha-alpha toroid" evidence="16">
    <location>
        <begin position="6"/>
        <end position="335"/>
    </location>
</feature>
<keyword evidence="7 18" id="KW-0808">Transferase</keyword>
<proteinExistence type="inferred from homology"/>
<evidence type="ECO:0000256" key="12">
    <source>
        <dbReference type="ARBA" id="ARBA00031713"/>
    </source>
</evidence>
<dbReference type="InterPro" id="IPR001330">
    <property type="entry name" value="Prenyltrans"/>
</dbReference>
<evidence type="ECO:0000256" key="7">
    <source>
        <dbReference type="ARBA" id="ARBA00022679"/>
    </source>
</evidence>
<keyword evidence="17" id="KW-1185">Reference proteome</keyword>
<dbReference type="CDD" id="cd02895">
    <property type="entry name" value="GGTase-I"/>
    <property type="match status" value="1"/>
</dbReference>
<comment type="similarity">
    <text evidence="3">Belongs to the protein prenyltransferase subunit beta family.</text>
</comment>
<evidence type="ECO:0000256" key="1">
    <source>
        <dbReference type="ARBA" id="ARBA00001946"/>
    </source>
</evidence>
<dbReference type="Gene3D" id="1.50.10.20">
    <property type="match status" value="1"/>
</dbReference>
<dbReference type="RefSeq" id="XP_013385112.1">
    <property type="nucleotide sequence ID" value="XM_013529658.1"/>
</dbReference>
<dbReference type="InterPro" id="IPR041960">
    <property type="entry name" value="GGTase_I_beta"/>
</dbReference>
<evidence type="ECO:0000256" key="6">
    <source>
        <dbReference type="ARBA" id="ARBA00022602"/>
    </source>
</evidence>